<protein>
    <submittedName>
        <fullName evidence="3">Uncharacterized protein</fullName>
    </submittedName>
</protein>
<sequence>MRRDSTARALSRGIKASTDESELLDSDSQLMENDPAKESKKEKDNDAKNREAAKRKRLTASNLDAIMTPGVRYTCVALASQLNSSTRQIKASLSQLVDAGTVRHVQEARTGIYWVPTNDEKQRFEQRRSARRQQLGHTLEGYDAELRRLQSLCMLVRRS</sequence>
<evidence type="ECO:0000256" key="1">
    <source>
        <dbReference type="SAM" id="MobiDB-lite"/>
    </source>
</evidence>
<gene>
    <name evidence="2" type="ORF">LMG22037_01367</name>
    <name evidence="3" type="ORF">LMG9964_03895</name>
</gene>
<proteinExistence type="predicted"/>
<dbReference type="Proteomes" id="UP000494102">
    <property type="component" value="Unassembled WGS sequence"/>
</dbReference>
<dbReference type="RefSeq" id="WP_013587597.1">
    <property type="nucleotide sequence ID" value="NZ_CADFGL010000006.1"/>
</dbReference>
<feature type="compositionally biased region" description="Basic and acidic residues" evidence="1">
    <location>
        <begin position="34"/>
        <end position="52"/>
    </location>
</feature>
<dbReference type="Proteomes" id="UP000494249">
    <property type="component" value="Unassembled WGS sequence"/>
</dbReference>
<accession>A0A6J5K8F5</accession>
<evidence type="ECO:0000313" key="2">
    <source>
        <dbReference type="EMBL" id="CAB3659182.1"/>
    </source>
</evidence>
<evidence type="ECO:0000313" key="5">
    <source>
        <dbReference type="Proteomes" id="UP000494249"/>
    </source>
</evidence>
<evidence type="ECO:0000313" key="3">
    <source>
        <dbReference type="EMBL" id="CAB4050230.1"/>
    </source>
</evidence>
<reference evidence="4 5" key="1">
    <citation type="submission" date="2020-04" db="EMBL/GenBank/DDBJ databases">
        <authorList>
            <person name="De Canck E."/>
        </authorList>
    </citation>
    <scope>NUCLEOTIDE SEQUENCE [LARGE SCALE GENOMIC DNA]</scope>
    <source>
        <strain evidence="2 5">LMG 22037</strain>
        <strain evidence="3 4">LMG 9964</strain>
    </source>
</reference>
<evidence type="ECO:0000313" key="4">
    <source>
        <dbReference type="Proteomes" id="UP000494102"/>
    </source>
</evidence>
<organism evidence="3 4">
    <name type="scientific">Paraburkholderia phenoliruptrix</name>
    <dbReference type="NCBI Taxonomy" id="252970"/>
    <lineage>
        <taxon>Bacteria</taxon>
        <taxon>Pseudomonadati</taxon>
        <taxon>Pseudomonadota</taxon>
        <taxon>Betaproteobacteria</taxon>
        <taxon>Burkholderiales</taxon>
        <taxon>Burkholderiaceae</taxon>
        <taxon>Paraburkholderia</taxon>
    </lineage>
</organism>
<dbReference type="EMBL" id="CADIKB010000004">
    <property type="protein sequence ID" value="CAB3659182.1"/>
    <property type="molecule type" value="Genomic_DNA"/>
</dbReference>
<name>A0A6J5K8F5_9BURK</name>
<feature type="region of interest" description="Disordered" evidence="1">
    <location>
        <begin position="1"/>
        <end position="59"/>
    </location>
</feature>
<dbReference type="GeneID" id="27796184"/>
<dbReference type="AlphaFoldDB" id="A0A6J5K8F5"/>
<dbReference type="EMBL" id="CADILN010000005">
    <property type="protein sequence ID" value="CAB4050230.1"/>
    <property type="molecule type" value="Genomic_DNA"/>
</dbReference>